<dbReference type="Proteomes" id="UP000318834">
    <property type="component" value="Unassembled WGS sequence"/>
</dbReference>
<dbReference type="Pfam" id="PF14595">
    <property type="entry name" value="Thioredoxin_9"/>
    <property type="match status" value="1"/>
</dbReference>
<reference evidence="1 2" key="1">
    <citation type="journal article" date="2019" name="Nat. Microbiol.">
        <title>Mediterranean grassland soil C-N compound turnover is dependent on rainfall and depth, and is mediated by genomically divergent microorganisms.</title>
        <authorList>
            <person name="Diamond S."/>
            <person name="Andeer P.F."/>
            <person name="Li Z."/>
            <person name="Crits-Christoph A."/>
            <person name="Burstein D."/>
            <person name="Anantharaman K."/>
            <person name="Lane K.R."/>
            <person name="Thomas B.C."/>
            <person name="Pan C."/>
            <person name="Northen T.R."/>
            <person name="Banfield J.F."/>
        </authorList>
    </citation>
    <scope>NUCLEOTIDE SEQUENCE [LARGE SCALE GENOMIC DNA]</scope>
    <source>
        <strain evidence="1">NP_8</strain>
    </source>
</reference>
<accession>A0A537III4</accession>
<dbReference type="InterPro" id="IPR036249">
    <property type="entry name" value="Thioredoxin-like_sf"/>
</dbReference>
<gene>
    <name evidence="1" type="ORF">E6H05_13415</name>
</gene>
<dbReference type="SUPFAM" id="SSF52833">
    <property type="entry name" value="Thioredoxin-like"/>
    <property type="match status" value="1"/>
</dbReference>
<dbReference type="EMBL" id="VBAP01000137">
    <property type="protein sequence ID" value="TMI70716.1"/>
    <property type="molecule type" value="Genomic_DNA"/>
</dbReference>
<comment type="caution">
    <text evidence="1">The sequence shown here is derived from an EMBL/GenBank/DDBJ whole genome shotgun (WGS) entry which is preliminary data.</text>
</comment>
<dbReference type="Gene3D" id="3.40.30.10">
    <property type="entry name" value="Glutaredoxin"/>
    <property type="match status" value="1"/>
</dbReference>
<evidence type="ECO:0000313" key="2">
    <source>
        <dbReference type="Proteomes" id="UP000318834"/>
    </source>
</evidence>
<name>A0A537III4_9BACT</name>
<protein>
    <submittedName>
        <fullName evidence="1">Thiol reductase thioredoxin</fullName>
    </submittedName>
</protein>
<proteinExistence type="predicted"/>
<sequence>MNWQEHYDKGLPYHEFLSKFGTPQHRERWQAVYDRGRLTDAQQALLQGFVREMHLLCVAGAWCGDCVRECPILQHISESSSKISLRFLDRDDHPELAAQLAINDGLRIPMVLFLSEDYFECARFGERTLATYRKMATEQLGPACPTGIVPPGEDYLAVVTQEWMNEVERVQLLLRLSARLRQKHGD</sequence>
<dbReference type="AlphaFoldDB" id="A0A537III4"/>
<evidence type="ECO:0000313" key="1">
    <source>
        <dbReference type="EMBL" id="TMI70716.1"/>
    </source>
</evidence>
<organism evidence="1 2">
    <name type="scientific">Candidatus Segetimicrobium genomatis</name>
    <dbReference type="NCBI Taxonomy" id="2569760"/>
    <lineage>
        <taxon>Bacteria</taxon>
        <taxon>Bacillati</taxon>
        <taxon>Candidatus Sysuimicrobiota</taxon>
        <taxon>Candidatus Sysuimicrobiia</taxon>
        <taxon>Candidatus Sysuimicrobiales</taxon>
        <taxon>Candidatus Segetimicrobiaceae</taxon>
        <taxon>Candidatus Segetimicrobium</taxon>
    </lineage>
</organism>
<dbReference type="CDD" id="cd02947">
    <property type="entry name" value="TRX_family"/>
    <property type="match status" value="1"/>
</dbReference>